<accession>A0A7J9CG35</accession>
<protein>
    <submittedName>
        <fullName evidence="1">Uncharacterized protein</fullName>
    </submittedName>
</protein>
<dbReference type="OrthoDB" id="1696465at2759"/>
<gene>
    <name evidence="1" type="ORF">Gogos_004321</name>
</gene>
<name>A0A7J9CG35_GOSGO</name>
<dbReference type="PANTHER" id="PTHR35121">
    <property type="entry name" value="HOMEODOMAIN PROTEIN 8, PUTATIVE-RELATED"/>
    <property type="match status" value="1"/>
</dbReference>
<proteinExistence type="predicted"/>
<dbReference type="Proteomes" id="UP000593579">
    <property type="component" value="Unassembled WGS sequence"/>
</dbReference>
<evidence type="ECO:0000313" key="1">
    <source>
        <dbReference type="EMBL" id="MBA0747407.1"/>
    </source>
</evidence>
<dbReference type="PANTHER" id="PTHR35121:SF4">
    <property type="entry name" value="SWIM-TYPE DOMAIN-CONTAINING PROTEIN"/>
    <property type="match status" value="1"/>
</dbReference>
<comment type="caution">
    <text evidence="1">The sequence shown here is derived from an EMBL/GenBank/DDBJ whole genome shotgun (WGS) entry which is preliminary data.</text>
</comment>
<dbReference type="EMBL" id="JABEZY010000010">
    <property type="protein sequence ID" value="MBA0747407.1"/>
    <property type="molecule type" value="Genomic_DNA"/>
</dbReference>
<dbReference type="AlphaFoldDB" id="A0A7J9CG35"/>
<evidence type="ECO:0000313" key="2">
    <source>
        <dbReference type="Proteomes" id="UP000593579"/>
    </source>
</evidence>
<keyword evidence="2" id="KW-1185">Reference proteome</keyword>
<reference evidence="1 2" key="1">
    <citation type="journal article" date="2019" name="Genome Biol. Evol.">
        <title>Insights into the evolution of the New World diploid cottons (Gossypium, subgenus Houzingenia) based on genome sequencing.</title>
        <authorList>
            <person name="Grover C.E."/>
            <person name="Arick M.A. 2nd"/>
            <person name="Thrash A."/>
            <person name="Conover J.L."/>
            <person name="Sanders W.S."/>
            <person name="Peterson D.G."/>
            <person name="Frelichowski J.E."/>
            <person name="Scheffler J.A."/>
            <person name="Scheffler B.E."/>
            <person name="Wendel J.F."/>
        </authorList>
    </citation>
    <scope>NUCLEOTIDE SEQUENCE [LARGE SCALE GENOMIC DNA]</scope>
    <source>
        <strain evidence="1">5</strain>
        <tissue evidence="1">Leaf</tissue>
    </source>
</reference>
<organism evidence="1 2">
    <name type="scientific">Gossypium gossypioides</name>
    <name type="common">Mexican cotton</name>
    <name type="synonym">Selera gossypioides</name>
    <dbReference type="NCBI Taxonomy" id="34282"/>
    <lineage>
        <taxon>Eukaryota</taxon>
        <taxon>Viridiplantae</taxon>
        <taxon>Streptophyta</taxon>
        <taxon>Embryophyta</taxon>
        <taxon>Tracheophyta</taxon>
        <taxon>Spermatophyta</taxon>
        <taxon>Magnoliopsida</taxon>
        <taxon>eudicotyledons</taxon>
        <taxon>Gunneridae</taxon>
        <taxon>Pentapetalae</taxon>
        <taxon>rosids</taxon>
        <taxon>malvids</taxon>
        <taxon>Malvales</taxon>
        <taxon>Malvaceae</taxon>
        <taxon>Malvoideae</taxon>
        <taxon>Gossypium</taxon>
    </lineage>
</organism>
<sequence>MGIGAAEMMFRCAFQGSISMQDCLMERRPYHRNCQCALHCTTSKGFVYLLVLLGQPIYHSLRNSHGVIVPCLCQLPDPLLIFLILVPVKNPRRR</sequence>